<dbReference type="Proteomes" id="UP000077469">
    <property type="component" value="Chromosome"/>
</dbReference>
<dbReference type="GO" id="GO:0030313">
    <property type="term" value="C:cell envelope"/>
    <property type="evidence" value="ECO:0007669"/>
    <property type="project" value="UniProtKB-SubCell"/>
</dbReference>
<dbReference type="SUPFAM" id="SSF53850">
    <property type="entry name" value="Periplasmic binding protein-like II"/>
    <property type="match status" value="1"/>
</dbReference>
<feature type="domain" description="Solute-binding protein family 3/N-terminal" evidence="6">
    <location>
        <begin position="22"/>
        <end position="241"/>
    </location>
</feature>
<feature type="signal peptide" evidence="5">
    <location>
        <begin position="1"/>
        <end position="20"/>
    </location>
</feature>
<dbReference type="InterPro" id="IPR001638">
    <property type="entry name" value="Solute-binding_3/MltF_N"/>
</dbReference>
<dbReference type="PANTHER" id="PTHR35936">
    <property type="entry name" value="MEMBRANE-BOUND LYTIC MUREIN TRANSGLYCOSYLASE F"/>
    <property type="match status" value="1"/>
</dbReference>
<dbReference type="PANTHER" id="PTHR35936:SF17">
    <property type="entry name" value="ARGININE-BINDING EXTRACELLULAR PROTEIN ARTP"/>
    <property type="match status" value="1"/>
</dbReference>
<dbReference type="EMBL" id="CP007141">
    <property type="protein sequence ID" value="AJC74367.1"/>
    <property type="molecule type" value="Genomic_DNA"/>
</dbReference>
<dbReference type="SMART" id="SM00079">
    <property type="entry name" value="PBPe"/>
    <property type="match status" value="1"/>
</dbReference>
<proteinExistence type="inferred from homology"/>
<dbReference type="PaxDb" id="1123384-AJ81_09490"/>
<evidence type="ECO:0000256" key="4">
    <source>
        <dbReference type="RuleBase" id="RU003744"/>
    </source>
</evidence>
<feature type="chain" id="PRO_5006945773" evidence="5">
    <location>
        <begin position="21"/>
        <end position="241"/>
    </location>
</feature>
<accession>A0A0X1KSR6</accession>
<dbReference type="KEGG" id="phy:AJ81_09490"/>
<evidence type="ECO:0000256" key="5">
    <source>
        <dbReference type="SAM" id="SignalP"/>
    </source>
</evidence>
<dbReference type="CDD" id="cd13624">
    <property type="entry name" value="PBP2_Arg_Lys_His"/>
    <property type="match status" value="1"/>
</dbReference>
<dbReference type="GO" id="GO:0016020">
    <property type="term" value="C:membrane"/>
    <property type="evidence" value="ECO:0007669"/>
    <property type="project" value="InterPro"/>
</dbReference>
<evidence type="ECO:0000259" key="7">
    <source>
        <dbReference type="SMART" id="SM00079"/>
    </source>
</evidence>
<dbReference type="Gene3D" id="3.40.190.10">
    <property type="entry name" value="Periplasmic binding protein-like II"/>
    <property type="match status" value="2"/>
</dbReference>
<keyword evidence="3 5" id="KW-0732">Signal</keyword>
<evidence type="ECO:0000256" key="2">
    <source>
        <dbReference type="ARBA" id="ARBA00010333"/>
    </source>
</evidence>
<reference evidence="8 9" key="1">
    <citation type="submission" date="2014-01" db="EMBL/GenBank/DDBJ databases">
        <title>Genome sequencing of Thermotog hypogea.</title>
        <authorList>
            <person name="Zhang X."/>
            <person name="Alvare G."/>
            <person name="Fristensky B."/>
            <person name="Chen L."/>
            <person name="Suen T."/>
            <person name="Chen Q."/>
            <person name="Ma K."/>
        </authorList>
    </citation>
    <scope>NUCLEOTIDE SEQUENCE [LARGE SCALE GENOMIC DNA]</scope>
    <source>
        <strain evidence="8 9">DSM 11164</strain>
    </source>
</reference>
<sequence length="241" mass="26790">MKQVKVFLSVLLLISFVLFARTVTVGTSADFPPFEYIENGQFVGFDMDLMREIAKIAGFELKFVDMSFDSLIPALRAGQIDVAAAAMTITEERKKVVDFSMPYWSADQSIIVKADSDFTITVLFGKYRIGVQTGTTGDLWCTENLVQKGLLPERNLKRYDTFILALSDLLNGNIDAIVLDSPVANRFAATKPVKVVGIIVTGEQYGIAVRKGNKELLDKINQALKTLIETGKINELIDKYF</sequence>
<evidence type="ECO:0000256" key="1">
    <source>
        <dbReference type="ARBA" id="ARBA00004196"/>
    </source>
</evidence>
<gene>
    <name evidence="8" type="ORF">AJ81_09490</name>
</gene>
<dbReference type="OrthoDB" id="9774451at2"/>
<protein>
    <submittedName>
        <fullName evidence="8">ABC transporter substrate-binding protein</fullName>
    </submittedName>
</protein>
<keyword evidence="9" id="KW-1185">Reference proteome</keyword>
<dbReference type="SMART" id="SM00062">
    <property type="entry name" value="PBPb"/>
    <property type="match status" value="1"/>
</dbReference>
<dbReference type="PATRIC" id="fig|1123384.7.peg.1909"/>
<dbReference type="STRING" id="1123384.AJ81_09490"/>
<feature type="domain" description="Ionotropic glutamate receptor C-terminal" evidence="7">
    <location>
        <begin position="22"/>
        <end position="240"/>
    </location>
</feature>
<organism evidence="8 9">
    <name type="scientific">Pseudothermotoga hypogea DSM 11164 = NBRC 106472</name>
    <dbReference type="NCBI Taxonomy" id="1123384"/>
    <lineage>
        <taxon>Bacteria</taxon>
        <taxon>Thermotogati</taxon>
        <taxon>Thermotogota</taxon>
        <taxon>Thermotogae</taxon>
        <taxon>Thermotogales</taxon>
        <taxon>Thermotogaceae</taxon>
        <taxon>Pseudothermotoga</taxon>
    </lineage>
</organism>
<name>A0A0X1KSR6_9THEM</name>
<evidence type="ECO:0000313" key="8">
    <source>
        <dbReference type="EMBL" id="AJC74367.1"/>
    </source>
</evidence>
<dbReference type="InterPro" id="IPR001320">
    <property type="entry name" value="Iontro_rcpt_C"/>
</dbReference>
<comment type="subcellular location">
    <subcellularLocation>
        <location evidence="1">Cell envelope</location>
    </subcellularLocation>
</comment>
<dbReference type="GO" id="GO:0015276">
    <property type="term" value="F:ligand-gated monoatomic ion channel activity"/>
    <property type="evidence" value="ECO:0007669"/>
    <property type="project" value="InterPro"/>
</dbReference>
<dbReference type="PROSITE" id="PS01039">
    <property type="entry name" value="SBP_BACTERIAL_3"/>
    <property type="match status" value="1"/>
</dbReference>
<evidence type="ECO:0000256" key="3">
    <source>
        <dbReference type="ARBA" id="ARBA00022729"/>
    </source>
</evidence>
<dbReference type="RefSeq" id="WP_031502437.1">
    <property type="nucleotide sequence ID" value="NC_022795.1"/>
</dbReference>
<evidence type="ECO:0000259" key="6">
    <source>
        <dbReference type="SMART" id="SM00062"/>
    </source>
</evidence>
<comment type="similarity">
    <text evidence="2 4">Belongs to the bacterial solute-binding protein 3 family.</text>
</comment>
<dbReference type="Pfam" id="PF00497">
    <property type="entry name" value="SBP_bac_3"/>
    <property type="match status" value="1"/>
</dbReference>
<evidence type="ECO:0000313" key="9">
    <source>
        <dbReference type="Proteomes" id="UP000077469"/>
    </source>
</evidence>
<dbReference type="AlphaFoldDB" id="A0A0X1KSR6"/>
<dbReference type="InterPro" id="IPR018313">
    <property type="entry name" value="SBP_3_CS"/>
</dbReference>